<evidence type="ECO:0000256" key="1">
    <source>
        <dbReference type="ARBA" id="ARBA00005711"/>
    </source>
</evidence>
<evidence type="ECO:0000259" key="5">
    <source>
        <dbReference type="Pfam" id="PF03766"/>
    </source>
</evidence>
<dbReference type="Pfam" id="PF03763">
    <property type="entry name" value="Remorin_C"/>
    <property type="match status" value="1"/>
</dbReference>
<name>A0AAE1X1M8_9LAMI</name>
<reference evidence="6" key="2">
    <citation type="journal article" date="2024" name="Plant">
        <title>Genomic evolution and insights into agronomic trait innovations of Sesamum species.</title>
        <authorList>
            <person name="Miao H."/>
            <person name="Wang L."/>
            <person name="Qu L."/>
            <person name="Liu H."/>
            <person name="Sun Y."/>
            <person name="Le M."/>
            <person name="Wang Q."/>
            <person name="Wei S."/>
            <person name="Zheng Y."/>
            <person name="Lin W."/>
            <person name="Duan Y."/>
            <person name="Cao H."/>
            <person name="Xiong S."/>
            <person name="Wang X."/>
            <person name="Wei L."/>
            <person name="Li C."/>
            <person name="Ma Q."/>
            <person name="Ju M."/>
            <person name="Zhao R."/>
            <person name="Li G."/>
            <person name="Mu C."/>
            <person name="Tian Q."/>
            <person name="Mei H."/>
            <person name="Zhang T."/>
            <person name="Gao T."/>
            <person name="Zhang H."/>
        </authorList>
    </citation>
    <scope>NUCLEOTIDE SEQUENCE</scope>
    <source>
        <strain evidence="6">K16</strain>
    </source>
</reference>
<dbReference type="EMBL" id="JACGWL010000004">
    <property type="protein sequence ID" value="KAK4403590.1"/>
    <property type="molecule type" value="Genomic_DNA"/>
</dbReference>
<dbReference type="PANTHER" id="PTHR31775:SF5">
    <property type="entry name" value="REMORIN 1.4"/>
    <property type="match status" value="1"/>
</dbReference>
<feature type="domain" description="Remorin C-terminal" evidence="4">
    <location>
        <begin position="79"/>
        <end position="184"/>
    </location>
</feature>
<comment type="caution">
    <text evidence="6">The sequence shown here is derived from an EMBL/GenBank/DDBJ whole genome shotgun (WGS) entry which is preliminary data.</text>
</comment>
<dbReference type="Pfam" id="PF03766">
    <property type="entry name" value="Remorin_N"/>
    <property type="match status" value="1"/>
</dbReference>
<evidence type="ECO:0000256" key="2">
    <source>
        <dbReference type="SAM" id="Coils"/>
    </source>
</evidence>
<feature type="region of interest" description="Disordered" evidence="3">
    <location>
        <begin position="1"/>
        <end position="47"/>
    </location>
</feature>
<dbReference type="Proteomes" id="UP001289374">
    <property type="component" value="Unassembled WGS sequence"/>
</dbReference>
<sequence length="189" mass="20994">MAADEAKKVEPEPCSDPPAPEPAEAPKDVSEEKIVVPPPPEEKADESKALVVVEMDDIYMLKSFNVFSDAVLARVATEKRLSLIKAWEESEKSKAENKAQKKISAIAAWENSKKASLEAELKKIEEQLEKKKAQYIEKMKNRVALVHKAAEEKRAMVEAKRGEDLLKADEMAAKYRATGTGPKKLLGCF</sequence>
<dbReference type="PANTHER" id="PTHR31775">
    <property type="entry name" value="OS02G0117200 PROTEIN"/>
    <property type="match status" value="1"/>
</dbReference>
<feature type="compositionally biased region" description="Basic and acidic residues" evidence="3">
    <location>
        <begin position="1"/>
        <end position="11"/>
    </location>
</feature>
<feature type="coiled-coil region" evidence="2">
    <location>
        <begin position="107"/>
        <end position="141"/>
    </location>
</feature>
<protein>
    <submittedName>
        <fullName evidence="6">Remorin</fullName>
    </submittedName>
</protein>
<reference evidence="6" key="1">
    <citation type="submission" date="2020-06" db="EMBL/GenBank/DDBJ databases">
        <authorList>
            <person name="Li T."/>
            <person name="Hu X."/>
            <person name="Zhang T."/>
            <person name="Song X."/>
            <person name="Zhang H."/>
            <person name="Dai N."/>
            <person name="Sheng W."/>
            <person name="Hou X."/>
            <person name="Wei L."/>
        </authorList>
    </citation>
    <scope>NUCLEOTIDE SEQUENCE</scope>
    <source>
        <strain evidence="6">K16</strain>
        <tissue evidence="6">Leaf</tissue>
    </source>
</reference>
<comment type="similarity">
    <text evidence="1">Belongs to the remorin family.</text>
</comment>
<dbReference type="InterPro" id="IPR005518">
    <property type="entry name" value="Remorin_N"/>
</dbReference>
<evidence type="ECO:0000313" key="6">
    <source>
        <dbReference type="EMBL" id="KAK4403590.1"/>
    </source>
</evidence>
<gene>
    <name evidence="6" type="ORF">Sango_0727600</name>
</gene>
<dbReference type="AlphaFoldDB" id="A0AAE1X1M8"/>
<accession>A0AAE1X1M8</accession>
<evidence type="ECO:0000256" key="3">
    <source>
        <dbReference type="SAM" id="MobiDB-lite"/>
    </source>
</evidence>
<evidence type="ECO:0000259" key="4">
    <source>
        <dbReference type="Pfam" id="PF03763"/>
    </source>
</evidence>
<evidence type="ECO:0000313" key="7">
    <source>
        <dbReference type="Proteomes" id="UP001289374"/>
    </source>
</evidence>
<feature type="compositionally biased region" description="Pro residues" evidence="3">
    <location>
        <begin position="14"/>
        <end position="23"/>
    </location>
</feature>
<keyword evidence="2" id="KW-0175">Coiled coil</keyword>
<feature type="compositionally biased region" description="Basic and acidic residues" evidence="3">
    <location>
        <begin position="24"/>
        <end position="47"/>
    </location>
</feature>
<keyword evidence="7" id="KW-1185">Reference proteome</keyword>
<feature type="domain" description="Remorin N-terminal" evidence="5">
    <location>
        <begin position="27"/>
        <end position="75"/>
    </location>
</feature>
<dbReference type="InterPro" id="IPR005516">
    <property type="entry name" value="Remorin_C"/>
</dbReference>
<proteinExistence type="inferred from homology"/>
<organism evidence="6 7">
    <name type="scientific">Sesamum angolense</name>
    <dbReference type="NCBI Taxonomy" id="2727404"/>
    <lineage>
        <taxon>Eukaryota</taxon>
        <taxon>Viridiplantae</taxon>
        <taxon>Streptophyta</taxon>
        <taxon>Embryophyta</taxon>
        <taxon>Tracheophyta</taxon>
        <taxon>Spermatophyta</taxon>
        <taxon>Magnoliopsida</taxon>
        <taxon>eudicotyledons</taxon>
        <taxon>Gunneridae</taxon>
        <taxon>Pentapetalae</taxon>
        <taxon>asterids</taxon>
        <taxon>lamiids</taxon>
        <taxon>Lamiales</taxon>
        <taxon>Pedaliaceae</taxon>
        <taxon>Sesamum</taxon>
    </lineage>
</organism>